<accession>A0ABD0MR69</accession>
<keyword evidence="3" id="KW-1185">Reference proteome</keyword>
<organism evidence="2 3">
    <name type="scientific">Cirrhinus mrigala</name>
    <name type="common">Mrigala</name>
    <dbReference type="NCBI Taxonomy" id="683832"/>
    <lineage>
        <taxon>Eukaryota</taxon>
        <taxon>Metazoa</taxon>
        <taxon>Chordata</taxon>
        <taxon>Craniata</taxon>
        <taxon>Vertebrata</taxon>
        <taxon>Euteleostomi</taxon>
        <taxon>Actinopterygii</taxon>
        <taxon>Neopterygii</taxon>
        <taxon>Teleostei</taxon>
        <taxon>Ostariophysi</taxon>
        <taxon>Cypriniformes</taxon>
        <taxon>Cyprinidae</taxon>
        <taxon>Labeoninae</taxon>
        <taxon>Labeonini</taxon>
        <taxon>Cirrhinus</taxon>
    </lineage>
</organism>
<evidence type="ECO:0000313" key="2">
    <source>
        <dbReference type="EMBL" id="KAL0151086.1"/>
    </source>
</evidence>
<proteinExistence type="predicted"/>
<protein>
    <submittedName>
        <fullName evidence="2">Uncharacterized protein</fullName>
    </submittedName>
</protein>
<comment type="caution">
    <text evidence="2">The sequence shown here is derived from an EMBL/GenBank/DDBJ whole genome shotgun (WGS) entry which is preliminary data.</text>
</comment>
<dbReference type="Proteomes" id="UP001529510">
    <property type="component" value="Unassembled WGS sequence"/>
</dbReference>
<evidence type="ECO:0000256" key="1">
    <source>
        <dbReference type="SAM" id="MobiDB-lite"/>
    </source>
</evidence>
<evidence type="ECO:0000313" key="3">
    <source>
        <dbReference type="Proteomes" id="UP001529510"/>
    </source>
</evidence>
<feature type="non-terminal residue" evidence="2">
    <location>
        <position position="64"/>
    </location>
</feature>
<dbReference type="EMBL" id="JAMKFB020000258">
    <property type="protein sequence ID" value="KAL0151086.1"/>
    <property type="molecule type" value="Genomic_DNA"/>
</dbReference>
<reference evidence="2 3" key="1">
    <citation type="submission" date="2024-05" db="EMBL/GenBank/DDBJ databases">
        <title>Genome sequencing and assembly of Indian major carp, Cirrhinus mrigala (Hamilton, 1822).</title>
        <authorList>
            <person name="Mohindra V."/>
            <person name="Chowdhury L.M."/>
            <person name="Lal K."/>
            <person name="Jena J.K."/>
        </authorList>
    </citation>
    <scope>NUCLEOTIDE SEQUENCE [LARGE SCALE GENOMIC DNA]</scope>
    <source>
        <strain evidence="2">CM1030</strain>
        <tissue evidence="2">Blood</tissue>
    </source>
</reference>
<name>A0ABD0MR69_CIRMR</name>
<gene>
    <name evidence="2" type="ORF">M9458_053599</name>
</gene>
<sequence>MRHSLPVKAIHLAYFVASRRQCEATSSPQVTVREMMPMMIKKSVVTHSGGSRGGMQSDIDAPAP</sequence>
<feature type="region of interest" description="Disordered" evidence="1">
    <location>
        <begin position="45"/>
        <end position="64"/>
    </location>
</feature>
<dbReference type="AlphaFoldDB" id="A0ABD0MR69"/>